<dbReference type="GO" id="GO:0003684">
    <property type="term" value="F:damaged DNA binding"/>
    <property type="evidence" value="ECO:0007669"/>
    <property type="project" value="InterPro"/>
</dbReference>
<feature type="region of interest" description="Disordered" evidence="4">
    <location>
        <begin position="396"/>
        <end position="418"/>
    </location>
</feature>
<keyword evidence="3 6" id="KW-0548">Nucleotidyltransferase</keyword>
<keyword evidence="2 3" id="KW-0515">Mutator protein</keyword>
<dbReference type="Pfam" id="PF11799">
    <property type="entry name" value="IMS_C"/>
    <property type="match status" value="1"/>
</dbReference>
<keyword evidence="3" id="KW-0479">Metal-binding</keyword>
<dbReference type="InterPro" id="IPR036775">
    <property type="entry name" value="DNA_pol_Y-fam_lit_finger_sf"/>
</dbReference>
<dbReference type="Pfam" id="PF00817">
    <property type="entry name" value="IMS"/>
    <property type="match status" value="1"/>
</dbReference>
<evidence type="ECO:0000313" key="6">
    <source>
        <dbReference type="EMBL" id="HIY74222.1"/>
    </source>
</evidence>
<evidence type="ECO:0000256" key="3">
    <source>
        <dbReference type="HAMAP-Rule" id="MF_01113"/>
    </source>
</evidence>
<keyword evidence="3" id="KW-0238">DNA-binding</keyword>
<dbReference type="AlphaFoldDB" id="A0A9D1Z5K8"/>
<proteinExistence type="inferred from homology"/>
<evidence type="ECO:0000313" key="7">
    <source>
        <dbReference type="Proteomes" id="UP000886824"/>
    </source>
</evidence>
<dbReference type="Gene3D" id="1.10.150.20">
    <property type="entry name" value="5' to 3' exonuclease, C-terminal subdomain"/>
    <property type="match status" value="1"/>
</dbReference>
<dbReference type="Gene3D" id="3.30.1490.100">
    <property type="entry name" value="DNA polymerase, Y-family, little finger domain"/>
    <property type="match status" value="1"/>
</dbReference>
<gene>
    <name evidence="3 6" type="primary">dinB</name>
    <name evidence="6" type="ORF">H9826_09675</name>
</gene>
<feature type="site" description="Substrate discrimination" evidence="3">
    <location>
        <position position="14"/>
    </location>
</feature>
<dbReference type="GO" id="GO:0009432">
    <property type="term" value="P:SOS response"/>
    <property type="evidence" value="ECO:0007669"/>
    <property type="project" value="TreeGrafter"/>
</dbReference>
<dbReference type="GO" id="GO:0005829">
    <property type="term" value="C:cytosol"/>
    <property type="evidence" value="ECO:0007669"/>
    <property type="project" value="TreeGrafter"/>
</dbReference>
<name>A0A9D1Z5K8_9FIRM</name>
<dbReference type="GO" id="GO:0006281">
    <property type="term" value="P:DNA repair"/>
    <property type="evidence" value="ECO:0007669"/>
    <property type="project" value="UniProtKB-UniRule"/>
</dbReference>
<protein>
    <recommendedName>
        <fullName evidence="3">DNA polymerase IV</fullName>
        <shortName evidence="3">Pol IV</shortName>
        <ecNumber evidence="3">2.7.7.7</ecNumber>
    </recommendedName>
</protein>
<evidence type="ECO:0000256" key="1">
    <source>
        <dbReference type="ARBA" id="ARBA00010945"/>
    </source>
</evidence>
<reference evidence="6" key="1">
    <citation type="journal article" date="2021" name="PeerJ">
        <title>Extensive microbial diversity within the chicken gut microbiome revealed by metagenomics and culture.</title>
        <authorList>
            <person name="Gilroy R."/>
            <person name="Ravi A."/>
            <person name="Getino M."/>
            <person name="Pursley I."/>
            <person name="Horton D.L."/>
            <person name="Alikhan N.F."/>
            <person name="Baker D."/>
            <person name="Gharbi K."/>
            <person name="Hall N."/>
            <person name="Watson M."/>
            <person name="Adriaenssens E.M."/>
            <person name="Foster-Nyarko E."/>
            <person name="Jarju S."/>
            <person name="Secka A."/>
            <person name="Antonio M."/>
            <person name="Oren A."/>
            <person name="Chaudhuri R.R."/>
            <person name="La Ragione R."/>
            <person name="Hildebrand F."/>
            <person name="Pallen M.J."/>
        </authorList>
    </citation>
    <scope>NUCLEOTIDE SEQUENCE</scope>
    <source>
        <strain evidence="6">CHK33-7979</strain>
    </source>
</reference>
<feature type="binding site" evidence="3">
    <location>
        <position position="9"/>
    </location>
    <ligand>
        <name>Mg(2+)</name>
        <dbReference type="ChEBI" id="CHEBI:18420"/>
    </ligand>
</feature>
<accession>A0A9D1Z5K8</accession>
<dbReference type="SUPFAM" id="SSF56672">
    <property type="entry name" value="DNA/RNA polymerases"/>
    <property type="match status" value="1"/>
</dbReference>
<dbReference type="InterPro" id="IPR050116">
    <property type="entry name" value="DNA_polymerase-Y"/>
</dbReference>
<dbReference type="Proteomes" id="UP000886824">
    <property type="component" value="Unassembled WGS sequence"/>
</dbReference>
<comment type="subcellular location">
    <subcellularLocation>
        <location evidence="3">Cytoplasm</location>
    </subcellularLocation>
</comment>
<dbReference type="CDD" id="cd03586">
    <property type="entry name" value="PolY_Pol_IV_kappa"/>
    <property type="match status" value="1"/>
</dbReference>
<dbReference type="SUPFAM" id="SSF100879">
    <property type="entry name" value="Lesion bypass DNA polymerase (Y-family), little finger domain"/>
    <property type="match status" value="1"/>
</dbReference>
<dbReference type="GO" id="GO:0006261">
    <property type="term" value="P:DNA-templated DNA replication"/>
    <property type="evidence" value="ECO:0007669"/>
    <property type="project" value="UniProtKB-UniRule"/>
</dbReference>
<keyword evidence="3" id="KW-0235">DNA replication</keyword>
<comment type="similarity">
    <text evidence="1 3">Belongs to the DNA polymerase type-Y family.</text>
</comment>
<keyword evidence="3" id="KW-0234">DNA repair</keyword>
<feature type="compositionally biased region" description="Pro residues" evidence="4">
    <location>
        <begin position="409"/>
        <end position="418"/>
    </location>
</feature>
<keyword evidence="3" id="KW-0239">DNA-directed DNA polymerase</keyword>
<dbReference type="PROSITE" id="PS50173">
    <property type="entry name" value="UMUC"/>
    <property type="match status" value="1"/>
</dbReference>
<dbReference type="InterPro" id="IPR022880">
    <property type="entry name" value="DNApol_IV"/>
</dbReference>
<feature type="active site" evidence="3">
    <location>
        <position position="106"/>
    </location>
</feature>
<dbReference type="HAMAP" id="MF_01113">
    <property type="entry name" value="DNApol_IV"/>
    <property type="match status" value="1"/>
</dbReference>
<feature type="domain" description="UmuC" evidence="5">
    <location>
        <begin position="5"/>
        <end position="188"/>
    </location>
</feature>
<dbReference type="PANTHER" id="PTHR11076">
    <property type="entry name" value="DNA REPAIR POLYMERASE UMUC / TRANSFERASE FAMILY MEMBER"/>
    <property type="match status" value="1"/>
</dbReference>
<dbReference type="GO" id="GO:0000287">
    <property type="term" value="F:magnesium ion binding"/>
    <property type="evidence" value="ECO:0007669"/>
    <property type="project" value="UniProtKB-UniRule"/>
</dbReference>
<comment type="function">
    <text evidence="3">Poorly processive, error-prone DNA polymerase involved in untargeted mutagenesis. Copies undamaged DNA at stalled replication forks, which arise in vivo from mismatched or misaligned primer ends. These misaligned primers can be extended by PolIV. Exhibits no 3'-5' exonuclease (proofreading) activity. May be involved in translesional synthesis, in conjunction with the beta clamp from PolIII.</text>
</comment>
<dbReference type="Gene3D" id="3.40.1170.60">
    <property type="match status" value="1"/>
</dbReference>
<comment type="subunit">
    <text evidence="3">Monomer.</text>
</comment>
<keyword evidence="3" id="KW-0227">DNA damage</keyword>
<evidence type="ECO:0000259" key="5">
    <source>
        <dbReference type="PROSITE" id="PS50173"/>
    </source>
</evidence>
<dbReference type="Pfam" id="PF11798">
    <property type="entry name" value="IMS_HHH"/>
    <property type="match status" value="1"/>
</dbReference>
<dbReference type="GO" id="GO:0003887">
    <property type="term" value="F:DNA-directed DNA polymerase activity"/>
    <property type="evidence" value="ECO:0007669"/>
    <property type="project" value="UniProtKB-UniRule"/>
</dbReference>
<dbReference type="NCBIfam" id="NF002677">
    <property type="entry name" value="PRK02406.1"/>
    <property type="match status" value="1"/>
</dbReference>
<dbReference type="InterPro" id="IPR043502">
    <property type="entry name" value="DNA/RNA_pol_sf"/>
</dbReference>
<dbReference type="GO" id="GO:0042276">
    <property type="term" value="P:error-prone translesion synthesis"/>
    <property type="evidence" value="ECO:0007669"/>
    <property type="project" value="TreeGrafter"/>
</dbReference>
<keyword evidence="3 6" id="KW-0808">Transferase</keyword>
<comment type="caution">
    <text evidence="6">The sequence shown here is derived from an EMBL/GenBank/DDBJ whole genome shotgun (WGS) entry which is preliminary data.</text>
</comment>
<reference evidence="6" key="2">
    <citation type="submission" date="2021-04" db="EMBL/GenBank/DDBJ databases">
        <authorList>
            <person name="Gilroy R."/>
        </authorList>
    </citation>
    <scope>NUCLEOTIDE SEQUENCE</scope>
    <source>
        <strain evidence="6">CHK33-7979</strain>
    </source>
</reference>
<keyword evidence="3" id="KW-0963">Cytoplasm</keyword>
<sequence length="418" mass="46001">MERTILHCDLNGFYASVELRDKPELWDKPVAVCGDPESRHGIILAKNEVAKKFQVKTAETIWQARRKCPDLILLPAHHDQYRLWSQRVNAIYERYTDLVEPFGIDESWLDITGSMHLFGGDGRTIADQIRGVVKAETGLTISVGVSFNKVFAKLGSDMKKPDATTVLTRSDVPEKVWPLPVTDLLFVGRASAKVLRQYGVHTIGDLAAFGRERLEQLLGKQGGQLYEYASGLEHSPVTRAGETPPPKSVGNGITFRRNLIGWKDIHTGVALLSDSVAARLRKHAMKCTTVQVTIRDPNFKDICRQARLAAPSCTAQDIGRAALGLIRCSWNGSAPIRALTITGQNLLPEGEAVEQLDLFTAGATPRREKREQLERAMDGIRNKYGRTAIRSAITMDEDIGHPAGHAGSIPPPGGTSRD</sequence>
<comment type="cofactor">
    <cofactor evidence="3">
        <name>Mg(2+)</name>
        <dbReference type="ChEBI" id="CHEBI:18420"/>
    </cofactor>
    <text evidence="3">Binds 2 magnesium ions per subunit.</text>
</comment>
<evidence type="ECO:0000256" key="4">
    <source>
        <dbReference type="SAM" id="MobiDB-lite"/>
    </source>
</evidence>
<organism evidence="6 7">
    <name type="scientific">Candidatus Intestinimonas merdavium</name>
    <dbReference type="NCBI Taxonomy" id="2838622"/>
    <lineage>
        <taxon>Bacteria</taxon>
        <taxon>Bacillati</taxon>
        <taxon>Bacillota</taxon>
        <taxon>Clostridia</taxon>
        <taxon>Eubacteriales</taxon>
        <taxon>Intestinimonas</taxon>
    </lineage>
</organism>
<evidence type="ECO:0000256" key="2">
    <source>
        <dbReference type="ARBA" id="ARBA00022457"/>
    </source>
</evidence>
<dbReference type="InterPro" id="IPR017961">
    <property type="entry name" value="DNA_pol_Y-fam_little_finger"/>
</dbReference>
<feature type="binding site" evidence="3">
    <location>
        <position position="105"/>
    </location>
    <ligand>
        <name>Mg(2+)</name>
        <dbReference type="ChEBI" id="CHEBI:18420"/>
    </ligand>
</feature>
<dbReference type="EMBL" id="DXCX01000100">
    <property type="protein sequence ID" value="HIY74222.1"/>
    <property type="molecule type" value="Genomic_DNA"/>
</dbReference>
<dbReference type="InterPro" id="IPR024728">
    <property type="entry name" value="PolY_HhH_motif"/>
</dbReference>
<comment type="catalytic activity">
    <reaction evidence="3">
        <text>DNA(n) + a 2'-deoxyribonucleoside 5'-triphosphate = DNA(n+1) + diphosphate</text>
        <dbReference type="Rhea" id="RHEA:22508"/>
        <dbReference type="Rhea" id="RHEA-COMP:17339"/>
        <dbReference type="Rhea" id="RHEA-COMP:17340"/>
        <dbReference type="ChEBI" id="CHEBI:33019"/>
        <dbReference type="ChEBI" id="CHEBI:61560"/>
        <dbReference type="ChEBI" id="CHEBI:173112"/>
        <dbReference type="EC" id="2.7.7.7"/>
    </reaction>
</comment>
<dbReference type="InterPro" id="IPR001126">
    <property type="entry name" value="UmuC"/>
</dbReference>
<dbReference type="PANTHER" id="PTHR11076:SF33">
    <property type="entry name" value="DNA POLYMERASE KAPPA"/>
    <property type="match status" value="1"/>
</dbReference>
<keyword evidence="3" id="KW-0460">Magnesium</keyword>
<dbReference type="InterPro" id="IPR043128">
    <property type="entry name" value="Rev_trsase/Diguanyl_cyclase"/>
</dbReference>
<dbReference type="Gene3D" id="3.30.70.270">
    <property type="match status" value="1"/>
</dbReference>
<dbReference type="EC" id="2.7.7.7" evidence="3"/>